<sequence length="531" mass="59012">MAMYLYFKCPIFLWILILLQTNLISTDSDIQRRRTSLSDDFELCRKGETLRNHALRGGRKAGAYYKIGKVKTFDECIDLCCSSDCSLALYVKRNCYSVECNSAQLCKPIRVHRAIKPSIFRRYRAAVTHGRDASLPLPNVVGSNVTLKREKRFGSCQHYTGEVCSKYLDPNRLVYYDEPPNAVEKRLSGPLTVIQGRFKSHCKKFALPALCLYSFPYCEAKPHPQPVRLCKDDCDQLYEGVCNHDFNLAKRVAVKYPPLLKIIPNCANLTMLTKEGDDCVKLGLDEDDEATSAGTLETTHVVSDRTTPLVKPSSRYSTHGNEAQTQFTKSSPSTLKTTNANTSPLQPTHANTYNTNFDVKEANKTPSTDTLDNLNSDGEIESEAPSSHTQTQAIPSTIQKTLTQDQSDKVPSGIETKKSILKTTDIPFNSTNKLQDQTSYTPPTISPKKVSPSSLLSNVFTKQTDAGLTSDTEKANWNGSSVMSVSDPSEQPTIINVNSSTDEVDFETEDKDTENESHTVSISKHKTAPTK</sequence>
<feature type="compositionally biased region" description="Polar residues" evidence="6">
    <location>
        <begin position="384"/>
        <end position="405"/>
    </location>
</feature>
<evidence type="ECO:0000313" key="9">
    <source>
        <dbReference type="Proteomes" id="UP001152795"/>
    </source>
</evidence>
<dbReference type="InterPro" id="IPR029865">
    <property type="entry name" value="KIAA0319-like"/>
</dbReference>
<keyword evidence="8" id="KW-0675">Receptor</keyword>
<dbReference type="InterPro" id="IPR013980">
    <property type="entry name" value="MANSC_dom"/>
</dbReference>
<gene>
    <name evidence="8" type="ORF">PACLA_8A024543</name>
</gene>
<accession>A0A6S7KIG2</accession>
<feature type="compositionally biased region" description="Polar residues" evidence="6">
    <location>
        <begin position="460"/>
        <end position="501"/>
    </location>
</feature>
<evidence type="ECO:0000313" key="8">
    <source>
        <dbReference type="EMBL" id="CAB4027983.1"/>
    </source>
</evidence>
<evidence type="ECO:0000256" key="6">
    <source>
        <dbReference type="SAM" id="MobiDB-lite"/>
    </source>
</evidence>
<evidence type="ECO:0000256" key="5">
    <source>
        <dbReference type="PROSITE-ProRule" id="PRU00090"/>
    </source>
</evidence>
<feature type="compositionally biased region" description="Low complexity" evidence="6">
    <location>
        <begin position="446"/>
        <end position="459"/>
    </location>
</feature>
<feature type="non-terminal residue" evidence="8">
    <location>
        <position position="531"/>
    </location>
</feature>
<feature type="chain" id="PRO_5043646970" evidence="7">
    <location>
        <begin position="27"/>
        <end position="531"/>
    </location>
</feature>
<dbReference type="GO" id="GO:0016020">
    <property type="term" value="C:membrane"/>
    <property type="evidence" value="ECO:0007669"/>
    <property type="project" value="UniProtKB-SubCell"/>
</dbReference>
<dbReference type="GO" id="GO:0001764">
    <property type="term" value="P:neuron migration"/>
    <property type="evidence" value="ECO:0007669"/>
    <property type="project" value="TreeGrafter"/>
</dbReference>
<evidence type="ECO:0000256" key="3">
    <source>
        <dbReference type="ARBA" id="ARBA00023157"/>
    </source>
</evidence>
<keyword evidence="8" id="KW-0812">Transmembrane</keyword>
<dbReference type="GO" id="GO:0016301">
    <property type="term" value="F:kinase activity"/>
    <property type="evidence" value="ECO:0007669"/>
    <property type="project" value="UniProtKB-KW"/>
</dbReference>
<evidence type="ECO:0000256" key="7">
    <source>
        <dbReference type="SAM" id="SignalP"/>
    </source>
</evidence>
<feature type="compositionally biased region" description="Acidic residues" evidence="6">
    <location>
        <begin position="502"/>
        <end position="513"/>
    </location>
</feature>
<dbReference type="OrthoDB" id="536372at2759"/>
<comment type="caution">
    <text evidence="8">The sequence shown here is derived from an EMBL/GenBank/DDBJ whole genome shotgun (WGS) entry which is preliminary data.</text>
</comment>
<proteinExistence type="predicted"/>
<dbReference type="PANTHER" id="PTHR46182:SF2">
    <property type="entry name" value="FI19480P1"/>
    <property type="match status" value="1"/>
</dbReference>
<dbReference type="AlphaFoldDB" id="A0A6S7KIG2"/>
<feature type="region of interest" description="Disordered" evidence="6">
    <location>
        <begin position="303"/>
        <end position="531"/>
    </location>
</feature>
<keyword evidence="4" id="KW-0325">Glycoprotein</keyword>
<keyword evidence="3" id="KW-1015">Disulfide bond</keyword>
<evidence type="ECO:0000256" key="4">
    <source>
        <dbReference type="ARBA" id="ARBA00023180"/>
    </source>
</evidence>
<dbReference type="PROSITE" id="PS50038">
    <property type="entry name" value="FZ"/>
    <property type="match status" value="1"/>
</dbReference>
<comment type="caution">
    <text evidence="5">Lacks conserved residue(s) required for the propagation of feature annotation.</text>
</comment>
<name>A0A6S7KIG2_PARCT</name>
<comment type="subcellular location">
    <subcellularLocation>
        <location evidence="1">Membrane</location>
    </subcellularLocation>
</comment>
<dbReference type="InterPro" id="IPR020067">
    <property type="entry name" value="Frizzled_dom"/>
</dbReference>
<feature type="compositionally biased region" description="Polar residues" evidence="6">
    <location>
        <begin position="314"/>
        <end position="357"/>
    </location>
</feature>
<keyword evidence="7" id="KW-0732">Signal</keyword>
<keyword evidence="2" id="KW-0472">Membrane</keyword>
<keyword evidence="9" id="KW-1185">Reference proteome</keyword>
<evidence type="ECO:0000256" key="2">
    <source>
        <dbReference type="ARBA" id="ARBA00023136"/>
    </source>
</evidence>
<dbReference type="PANTHER" id="PTHR46182">
    <property type="entry name" value="FI19480P1"/>
    <property type="match status" value="1"/>
</dbReference>
<dbReference type="Pfam" id="PF01392">
    <property type="entry name" value="Fz"/>
    <property type="match status" value="1"/>
</dbReference>
<dbReference type="GO" id="GO:0031410">
    <property type="term" value="C:cytoplasmic vesicle"/>
    <property type="evidence" value="ECO:0007669"/>
    <property type="project" value="TreeGrafter"/>
</dbReference>
<keyword evidence="8" id="KW-0808">Transferase</keyword>
<keyword evidence="8" id="KW-0418">Kinase</keyword>
<dbReference type="EMBL" id="CACRXK020015165">
    <property type="protein sequence ID" value="CAB4027983.1"/>
    <property type="molecule type" value="Genomic_DNA"/>
</dbReference>
<feature type="compositionally biased region" description="Polar residues" evidence="6">
    <location>
        <begin position="426"/>
        <end position="443"/>
    </location>
</feature>
<dbReference type="Pfam" id="PF23597">
    <property type="entry name" value="KIAA0319_N"/>
    <property type="match status" value="1"/>
</dbReference>
<dbReference type="InterPro" id="IPR036790">
    <property type="entry name" value="Frizzled_dom_sf"/>
</dbReference>
<evidence type="ECO:0000256" key="1">
    <source>
        <dbReference type="ARBA" id="ARBA00004370"/>
    </source>
</evidence>
<feature type="signal peptide" evidence="7">
    <location>
        <begin position="1"/>
        <end position="26"/>
    </location>
</feature>
<organism evidence="8 9">
    <name type="scientific">Paramuricea clavata</name>
    <name type="common">Red gorgonian</name>
    <name type="synonym">Violescent sea-whip</name>
    <dbReference type="NCBI Taxonomy" id="317549"/>
    <lineage>
        <taxon>Eukaryota</taxon>
        <taxon>Metazoa</taxon>
        <taxon>Cnidaria</taxon>
        <taxon>Anthozoa</taxon>
        <taxon>Octocorallia</taxon>
        <taxon>Malacalcyonacea</taxon>
        <taxon>Plexauridae</taxon>
        <taxon>Paramuricea</taxon>
    </lineage>
</organism>
<dbReference type="Gene3D" id="1.10.2000.10">
    <property type="entry name" value="Frizzled cysteine-rich domain"/>
    <property type="match status" value="1"/>
</dbReference>
<protein>
    <submittedName>
        <fullName evidence="8">Inactive tyrosine- kinase transmembrane receptor ROR1-like</fullName>
    </submittedName>
</protein>
<feature type="compositionally biased region" description="Polar residues" evidence="6">
    <location>
        <begin position="364"/>
        <end position="376"/>
    </location>
</feature>
<dbReference type="Proteomes" id="UP001152795">
    <property type="component" value="Unassembled WGS sequence"/>
</dbReference>
<reference evidence="8" key="1">
    <citation type="submission" date="2020-04" db="EMBL/GenBank/DDBJ databases">
        <authorList>
            <person name="Alioto T."/>
            <person name="Alioto T."/>
            <person name="Gomez Garrido J."/>
        </authorList>
    </citation>
    <scope>NUCLEOTIDE SEQUENCE</scope>
    <source>
        <strain evidence="8">A484AB</strain>
    </source>
</reference>